<dbReference type="GO" id="GO:0071949">
    <property type="term" value="F:FAD binding"/>
    <property type="evidence" value="ECO:0007669"/>
    <property type="project" value="InterPro"/>
</dbReference>
<proteinExistence type="inferred from homology"/>
<evidence type="ECO:0000256" key="7">
    <source>
        <dbReference type="ARBA" id="ARBA00020998"/>
    </source>
</evidence>
<dbReference type="Gene3D" id="3.30.70.120">
    <property type="match status" value="1"/>
</dbReference>
<comment type="pathway">
    <text evidence="3">Amino-acid biosynthesis; L-histidine biosynthesis; L-histidine from 5-phospho-alpha-D-ribose 1-diphosphate: step 1/9.</text>
</comment>
<dbReference type="PROSITE" id="PS51387">
    <property type="entry name" value="FAD_PCMH"/>
    <property type="match status" value="1"/>
</dbReference>
<dbReference type="InterPro" id="IPR018198">
    <property type="entry name" value="ATP_PRibTrfase_CS"/>
</dbReference>
<keyword evidence="11" id="KW-0808">Transferase</keyword>
<evidence type="ECO:0000256" key="9">
    <source>
        <dbReference type="ARBA" id="ARBA00022605"/>
    </source>
</evidence>
<keyword evidence="14" id="KW-0368">Histidine biosynthesis</keyword>
<evidence type="ECO:0000256" key="2">
    <source>
        <dbReference type="ARBA" id="ARBA00004496"/>
    </source>
</evidence>
<dbReference type="SUPFAM" id="SSF53850">
    <property type="entry name" value="Periplasmic binding protein-like II"/>
    <property type="match status" value="1"/>
</dbReference>
<name>A0A5M3YN46_ASPTE</name>
<dbReference type="Gene3D" id="3.40.190.10">
    <property type="entry name" value="Periplasmic binding protein-like II"/>
    <property type="match status" value="2"/>
</dbReference>
<dbReference type="PANTHER" id="PTHR21403">
    <property type="entry name" value="ATP PHOSPHORIBOSYLTRANSFERASE ATP-PRTASE"/>
    <property type="match status" value="1"/>
</dbReference>
<dbReference type="GO" id="GO:0003879">
    <property type="term" value="F:ATP phosphoribosyltransferase activity"/>
    <property type="evidence" value="ECO:0007669"/>
    <property type="project" value="UniProtKB-EC"/>
</dbReference>
<dbReference type="GO" id="GO:0005737">
    <property type="term" value="C:cytoplasm"/>
    <property type="evidence" value="ECO:0007669"/>
    <property type="project" value="UniProtKB-SubCell"/>
</dbReference>
<dbReference type="VEuPathDB" id="FungiDB:ATEG_04338"/>
<dbReference type="NCBIfam" id="TIGR03455">
    <property type="entry name" value="HisG_C-term"/>
    <property type="match status" value="1"/>
</dbReference>
<dbReference type="SUPFAM" id="SSF54913">
    <property type="entry name" value="GlnB-like"/>
    <property type="match status" value="1"/>
</dbReference>
<evidence type="ECO:0000256" key="14">
    <source>
        <dbReference type="ARBA" id="ARBA00023102"/>
    </source>
</evidence>
<dbReference type="PROSITE" id="PS01316">
    <property type="entry name" value="ATP_P_PHORIBOSYLTR"/>
    <property type="match status" value="1"/>
</dbReference>
<keyword evidence="9" id="KW-0028">Amino-acid biosynthesis</keyword>
<dbReference type="GO" id="GO:0000287">
    <property type="term" value="F:magnesium ion binding"/>
    <property type="evidence" value="ECO:0007669"/>
    <property type="project" value="InterPro"/>
</dbReference>
<dbReference type="GO" id="GO:0000105">
    <property type="term" value="P:L-histidine biosynthetic process"/>
    <property type="evidence" value="ECO:0007669"/>
    <property type="project" value="UniProtKB-UniPathway"/>
</dbReference>
<comment type="subcellular location">
    <subcellularLocation>
        <location evidence="2">Cytoplasm</location>
    </subcellularLocation>
</comment>
<dbReference type="FunFam" id="3.30.70.120:FF:000003">
    <property type="entry name" value="ATP phosphoribosyltransferase"/>
    <property type="match status" value="1"/>
</dbReference>
<dbReference type="Pfam" id="PF08029">
    <property type="entry name" value="HisG_C"/>
    <property type="match status" value="1"/>
</dbReference>
<organism evidence="15 16">
    <name type="scientific">Aspergillus terreus</name>
    <dbReference type="NCBI Taxonomy" id="33178"/>
    <lineage>
        <taxon>Eukaryota</taxon>
        <taxon>Fungi</taxon>
        <taxon>Dikarya</taxon>
        <taxon>Ascomycota</taxon>
        <taxon>Pezizomycotina</taxon>
        <taxon>Eurotiomycetes</taxon>
        <taxon>Eurotiomycetidae</taxon>
        <taxon>Eurotiales</taxon>
        <taxon>Aspergillaceae</taxon>
        <taxon>Aspergillus</taxon>
        <taxon>Aspergillus subgen. Circumdati</taxon>
    </lineage>
</organism>
<dbReference type="UniPathway" id="UPA00031">
    <property type="reaction ID" value="UER00006"/>
</dbReference>
<keyword evidence="10" id="KW-0328">Glycosyltransferase</keyword>
<evidence type="ECO:0000256" key="10">
    <source>
        <dbReference type="ARBA" id="ARBA00022676"/>
    </source>
</evidence>
<dbReference type="VEuPathDB" id="FungiDB:ATEG_04337"/>
<comment type="similarity">
    <text evidence="4">Belongs to the oxygen-dependent FAD-linked oxidoreductase family.</text>
</comment>
<dbReference type="GO" id="GO:0005524">
    <property type="term" value="F:ATP binding"/>
    <property type="evidence" value="ECO:0007669"/>
    <property type="project" value="UniProtKB-KW"/>
</dbReference>
<dbReference type="InterPro" id="IPR012951">
    <property type="entry name" value="BBE"/>
</dbReference>
<dbReference type="InterPro" id="IPR013115">
    <property type="entry name" value="HisG_C"/>
</dbReference>
<dbReference type="Pfam" id="PF01565">
    <property type="entry name" value="FAD_binding_4"/>
    <property type="match status" value="1"/>
</dbReference>
<dbReference type="NCBIfam" id="TIGR00070">
    <property type="entry name" value="hisG"/>
    <property type="match status" value="1"/>
</dbReference>
<dbReference type="Pfam" id="PF01634">
    <property type="entry name" value="HisG"/>
    <property type="match status" value="1"/>
</dbReference>
<dbReference type="InterPro" id="IPR011322">
    <property type="entry name" value="N-reg_PII-like_a/b"/>
</dbReference>
<dbReference type="PANTHER" id="PTHR21403:SF8">
    <property type="entry name" value="ATP PHOSPHORIBOSYLTRANSFERASE"/>
    <property type="match status" value="1"/>
</dbReference>
<evidence type="ECO:0000256" key="3">
    <source>
        <dbReference type="ARBA" id="ARBA00004667"/>
    </source>
</evidence>
<evidence type="ECO:0000256" key="5">
    <source>
        <dbReference type="ARBA" id="ARBA00009372"/>
    </source>
</evidence>
<dbReference type="InterPro" id="IPR016166">
    <property type="entry name" value="FAD-bd_PCMH"/>
</dbReference>
<protein>
    <recommendedName>
        <fullName evidence="7">ATP phosphoribosyltransferase</fullName>
        <ecNumber evidence="6">2.4.2.17</ecNumber>
    </recommendedName>
</protein>
<comment type="caution">
    <text evidence="15">The sequence shown here is derived from an EMBL/GenBank/DDBJ whole genome shotgun (WGS) entry which is preliminary data.</text>
</comment>
<dbReference type="Proteomes" id="UP000452235">
    <property type="component" value="Unassembled WGS sequence"/>
</dbReference>
<gene>
    <name evidence="15" type="ORF">ATEIFO6365_0002077800</name>
</gene>
<dbReference type="OrthoDB" id="2574at2759"/>
<accession>A0A5M3YN46</accession>
<dbReference type="InterPro" id="IPR036318">
    <property type="entry name" value="FAD-bd_PCMH-like_sf"/>
</dbReference>
<dbReference type="InterPro" id="IPR020621">
    <property type="entry name" value="ATP-PRT_HisG_long"/>
</dbReference>
<keyword evidence="8" id="KW-0963">Cytoplasm</keyword>
<evidence type="ECO:0000256" key="8">
    <source>
        <dbReference type="ARBA" id="ARBA00022490"/>
    </source>
</evidence>
<reference evidence="15 16" key="1">
    <citation type="submission" date="2020-01" db="EMBL/GenBank/DDBJ databases">
        <title>Aspergillus terreus IFO 6365 whole genome shotgun sequence.</title>
        <authorList>
            <person name="Kanamasa S."/>
            <person name="Takahashi H."/>
        </authorList>
    </citation>
    <scope>NUCLEOTIDE SEQUENCE [LARGE SCALE GENOMIC DNA]</scope>
    <source>
        <strain evidence="15 16">IFO 6365</strain>
    </source>
</reference>
<dbReference type="InterPro" id="IPR016169">
    <property type="entry name" value="FAD-bd_PCMH_sub2"/>
</dbReference>
<evidence type="ECO:0000256" key="11">
    <source>
        <dbReference type="ARBA" id="ARBA00022679"/>
    </source>
</evidence>
<dbReference type="AlphaFoldDB" id="A0A5M3YN46"/>
<evidence type="ECO:0000256" key="13">
    <source>
        <dbReference type="ARBA" id="ARBA00022840"/>
    </source>
</evidence>
<comment type="similarity">
    <text evidence="5">Belongs to the ATP phosphoribosyltransferase family.</text>
</comment>
<evidence type="ECO:0000256" key="4">
    <source>
        <dbReference type="ARBA" id="ARBA00005466"/>
    </source>
</evidence>
<dbReference type="FunFam" id="3.40.190.10:FF:000123">
    <property type="entry name" value="HIS1p ATP phosphoribosyltransferase"/>
    <property type="match status" value="1"/>
</dbReference>
<evidence type="ECO:0000256" key="6">
    <source>
        <dbReference type="ARBA" id="ARBA00011946"/>
    </source>
</evidence>
<dbReference type="InterPro" id="IPR015867">
    <property type="entry name" value="N-reg_PII/ATP_PRibTrfase_C"/>
</dbReference>
<dbReference type="Pfam" id="PF08031">
    <property type="entry name" value="BBE"/>
    <property type="match status" value="1"/>
</dbReference>
<dbReference type="EMBL" id="BLJY01000002">
    <property type="protein sequence ID" value="GFF13667.1"/>
    <property type="molecule type" value="Genomic_DNA"/>
</dbReference>
<evidence type="ECO:0000313" key="15">
    <source>
        <dbReference type="EMBL" id="GFF13667.1"/>
    </source>
</evidence>
<evidence type="ECO:0000256" key="12">
    <source>
        <dbReference type="ARBA" id="ARBA00022741"/>
    </source>
</evidence>
<dbReference type="EC" id="2.4.2.17" evidence="6"/>
<dbReference type="GO" id="GO:0016491">
    <property type="term" value="F:oxidoreductase activity"/>
    <property type="evidence" value="ECO:0007669"/>
    <property type="project" value="InterPro"/>
</dbReference>
<keyword evidence="16" id="KW-1185">Reference proteome</keyword>
<dbReference type="SUPFAM" id="SSF56176">
    <property type="entry name" value="FAD-binding/transporter-associated domain-like"/>
    <property type="match status" value="1"/>
</dbReference>
<keyword evidence="13" id="KW-0067">ATP-binding</keyword>
<evidence type="ECO:0000256" key="1">
    <source>
        <dbReference type="ARBA" id="ARBA00000915"/>
    </source>
</evidence>
<dbReference type="HAMAP" id="MF_00079">
    <property type="entry name" value="HisG_Long"/>
    <property type="match status" value="1"/>
</dbReference>
<dbReference type="InterPro" id="IPR006094">
    <property type="entry name" value="Oxid_FAD_bind_N"/>
</dbReference>
<keyword evidence="12" id="KW-0547">Nucleotide-binding</keyword>
<sequence>MDLVNHLEGRLLFAGRLQQATLDLLSGADIQFRRETRLDIALVKNLPVALIFLPAADIPTFVGEGRVDIGITGRDQIAEHDSQLPSGETSGVEEIMDLGFGGCKLQVQVPQKGDMTEAKQLIGRNVVTSFTGLTEAFFANLESNGEPSKLARAGGGYDLRTKIKYVGGSVEAACALGVADGIVDLVESGETMKAAGLKAIDTVVESTSVLVKSKNTTNPLVDLISSRIRGVITAQKYVLCQYNIPRAELSTACNITPGKRAPTVTALEEEGWVAVSSMVEKKKIATVMDELIKVGATDILVLNIANSRTGFARKFLQPAIQTNPEVPNSMLVLQIMDTNWESLPEENEECYVHSPENIPCKQGRIPLYAVIAETVEEVQTAVRFARDRNLRIVVRNTGHGVWRSSGPDSLQINLTKLKHISHTMDFIPQGGTESLGQAVTLGAATLAYEISNAGAKDRYIVLVGTCSTVGIAGGFLQGGGVSYLAPIYGTPADNALEFAVVTAEGDLVVANDFQHQDLFWALRGGGGGTFGIAVSTTVRAYPDVSAVDVWVNVTGPSNSTEAIWTATREILRMYPALNDKKHTAIVGVIPNPFPGYPAGVYLTSRALDATTASVNAQYAPLLARLDALGIKYRYSATFHPSLATLVAQLESIDIAGDGVVEGSIFVSEALHQAADGPERLVDVLSRSHFGPGDDAGILLTGGQVKDNRGVVDTASRPSWRDALSLVWVRWRMSSSPSPADQRAYGWNMTMVQMPLLRSLEDRDMGTYLNIADPGEPNFQHEYWGENYARLWRIKQEWDGDGMFIVKHGVGSEEWDEEGLCRVR</sequence>
<dbReference type="Gene3D" id="3.30.465.10">
    <property type="match status" value="2"/>
</dbReference>
<comment type="catalytic activity">
    <reaction evidence="1">
        <text>1-(5-phospho-beta-D-ribosyl)-ATP + diphosphate = 5-phospho-alpha-D-ribose 1-diphosphate + ATP</text>
        <dbReference type="Rhea" id="RHEA:18473"/>
        <dbReference type="ChEBI" id="CHEBI:30616"/>
        <dbReference type="ChEBI" id="CHEBI:33019"/>
        <dbReference type="ChEBI" id="CHEBI:58017"/>
        <dbReference type="ChEBI" id="CHEBI:73183"/>
        <dbReference type="EC" id="2.4.2.17"/>
    </reaction>
</comment>
<evidence type="ECO:0000313" key="16">
    <source>
        <dbReference type="Proteomes" id="UP000452235"/>
    </source>
</evidence>
<dbReference type="InterPro" id="IPR013820">
    <property type="entry name" value="ATP_PRibTrfase_cat"/>
</dbReference>
<dbReference type="InterPro" id="IPR001348">
    <property type="entry name" value="ATP_PRibTrfase_HisG"/>
</dbReference>